<keyword evidence="1" id="KW-0812">Transmembrane</keyword>
<dbReference type="AlphaFoldDB" id="A0A8X6TNL1"/>
<protein>
    <submittedName>
        <fullName evidence="2">Uncharacterized protein</fullName>
    </submittedName>
</protein>
<dbReference type="Proteomes" id="UP000887013">
    <property type="component" value="Unassembled WGS sequence"/>
</dbReference>
<reference evidence="2" key="1">
    <citation type="submission" date="2020-08" db="EMBL/GenBank/DDBJ databases">
        <title>Multicomponent nature underlies the extraordinary mechanical properties of spider dragline silk.</title>
        <authorList>
            <person name="Kono N."/>
            <person name="Nakamura H."/>
            <person name="Mori M."/>
            <person name="Yoshida Y."/>
            <person name="Ohtoshi R."/>
            <person name="Malay A.D."/>
            <person name="Moran D.A.P."/>
            <person name="Tomita M."/>
            <person name="Numata K."/>
            <person name="Arakawa K."/>
        </authorList>
    </citation>
    <scope>NUCLEOTIDE SEQUENCE</scope>
</reference>
<comment type="caution">
    <text evidence="2">The sequence shown here is derived from an EMBL/GenBank/DDBJ whole genome shotgun (WGS) entry which is preliminary data.</text>
</comment>
<evidence type="ECO:0000256" key="1">
    <source>
        <dbReference type="SAM" id="Phobius"/>
    </source>
</evidence>
<proteinExistence type="predicted"/>
<evidence type="ECO:0000313" key="3">
    <source>
        <dbReference type="Proteomes" id="UP000887013"/>
    </source>
</evidence>
<keyword evidence="1" id="KW-1133">Transmembrane helix</keyword>
<sequence>MLTTVVKKRIITATEILRPRIPVHADRKKMMSNGLCPVPSSCRIMAISSWSMSPVGDQSSNRFPVPQSSLRKSLQNFQSQTEAKERTRFHRPNTLTSCRLLWCFILAVSVHSSFVRQVVVRLPRLHVHA</sequence>
<name>A0A8X6TNL1_NEPPI</name>
<keyword evidence="1" id="KW-0472">Membrane</keyword>
<feature type="transmembrane region" description="Helical" evidence="1">
    <location>
        <begin position="100"/>
        <end position="119"/>
    </location>
</feature>
<dbReference type="EMBL" id="BMAW01012674">
    <property type="protein sequence ID" value="GFT29933.1"/>
    <property type="molecule type" value="Genomic_DNA"/>
</dbReference>
<keyword evidence="3" id="KW-1185">Reference proteome</keyword>
<organism evidence="2 3">
    <name type="scientific">Nephila pilipes</name>
    <name type="common">Giant wood spider</name>
    <name type="synonym">Nephila maculata</name>
    <dbReference type="NCBI Taxonomy" id="299642"/>
    <lineage>
        <taxon>Eukaryota</taxon>
        <taxon>Metazoa</taxon>
        <taxon>Ecdysozoa</taxon>
        <taxon>Arthropoda</taxon>
        <taxon>Chelicerata</taxon>
        <taxon>Arachnida</taxon>
        <taxon>Araneae</taxon>
        <taxon>Araneomorphae</taxon>
        <taxon>Entelegynae</taxon>
        <taxon>Araneoidea</taxon>
        <taxon>Nephilidae</taxon>
        <taxon>Nephila</taxon>
    </lineage>
</organism>
<accession>A0A8X6TNL1</accession>
<gene>
    <name evidence="2" type="ORF">NPIL_361341</name>
</gene>
<evidence type="ECO:0000313" key="2">
    <source>
        <dbReference type="EMBL" id="GFT29933.1"/>
    </source>
</evidence>